<dbReference type="InterPro" id="IPR008605">
    <property type="entry name" value="ECM1"/>
</dbReference>
<name>A0A6I8P2Y8_ORNAN</name>
<feature type="region of interest" description="Disordered" evidence="1">
    <location>
        <begin position="228"/>
        <end position="270"/>
    </location>
</feature>
<dbReference type="InParanoid" id="A0A6I8P2Y8"/>
<dbReference type="AlphaFoldDB" id="A0A6I8P2Y8"/>
<dbReference type="Ensembl" id="ENSOANT00000058472.1">
    <property type="protein sequence ID" value="ENSOANP00000047347.1"/>
    <property type="gene ID" value="ENSOANG00000042673.1"/>
</dbReference>
<dbReference type="GO" id="GO:0005576">
    <property type="term" value="C:extracellular region"/>
    <property type="evidence" value="ECO:0007669"/>
    <property type="project" value="InterPro"/>
</dbReference>
<feature type="region of interest" description="Disordered" evidence="1">
    <location>
        <begin position="351"/>
        <end position="479"/>
    </location>
</feature>
<evidence type="ECO:0000313" key="3">
    <source>
        <dbReference type="Proteomes" id="UP000002279"/>
    </source>
</evidence>
<dbReference type="Bgee" id="ENSOANG00000042673">
    <property type="expression patterns" value="Expressed in fibroblast and 7 other cell types or tissues"/>
</dbReference>
<proteinExistence type="predicted"/>
<protein>
    <submittedName>
        <fullName evidence="2">Uncharacterized protein</fullName>
    </submittedName>
</protein>
<organism evidence="2 3">
    <name type="scientific">Ornithorhynchus anatinus</name>
    <name type="common">Duckbill platypus</name>
    <dbReference type="NCBI Taxonomy" id="9258"/>
    <lineage>
        <taxon>Eukaryota</taxon>
        <taxon>Metazoa</taxon>
        <taxon>Chordata</taxon>
        <taxon>Craniata</taxon>
        <taxon>Vertebrata</taxon>
        <taxon>Euteleostomi</taxon>
        <taxon>Mammalia</taxon>
        <taxon>Monotremata</taxon>
        <taxon>Ornithorhynchidae</taxon>
        <taxon>Ornithorhynchus</taxon>
    </lineage>
</organism>
<dbReference type="Proteomes" id="UP000002279">
    <property type="component" value="Chromosome X5"/>
</dbReference>
<feature type="compositionally biased region" description="Pro residues" evidence="1">
    <location>
        <begin position="237"/>
        <end position="248"/>
    </location>
</feature>
<evidence type="ECO:0000256" key="1">
    <source>
        <dbReference type="SAM" id="MobiDB-lite"/>
    </source>
</evidence>
<dbReference type="GO" id="GO:0007165">
    <property type="term" value="P:signal transduction"/>
    <property type="evidence" value="ECO:0007669"/>
    <property type="project" value="InterPro"/>
</dbReference>
<dbReference type="PANTHER" id="PTHR16776">
    <property type="entry name" value="EXTRACELLULAR MATRIX PROTEIN 1"/>
    <property type="match status" value="1"/>
</dbReference>
<feature type="compositionally biased region" description="Polar residues" evidence="1">
    <location>
        <begin position="93"/>
        <end position="102"/>
    </location>
</feature>
<reference evidence="2 3" key="1">
    <citation type="journal article" date="2008" name="Nature">
        <title>Genome analysis of the platypus reveals unique signatures of evolution.</title>
        <authorList>
            <person name="Warren W.C."/>
            <person name="Hillier L.W."/>
            <person name="Marshall Graves J.A."/>
            <person name="Birney E."/>
            <person name="Ponting C.P."/>
            <person name="Grutzner F."/>
            <person name="Belov K."/>
            <person name="Miller W."/>
            <person name="Clarke L."/>
            <person name="Chinwalla A.T."/>
            <person name="Yang S.P."/>
            <person name="Heger A."/>
            <person name="Locke D.P."/>
            <person name="Miethke P."/>
            <person name="Waters P.D."/>
            <person name="Veyrunes F."/>
            <person name="Fulton L."/>
            <person name="Fulton B."/>
            <person name="Graves T."/>
            <person name="Wallis J."/>
            <person name="Puente X.S."/>
            <person name="Lopez-Otin C."/>
            <person name="Ordonez G.R."/>
            <person name="Eichler E.E."/>
            <person name="Chen L."/>
            <person name="Cheng Z."/>
            <person name="Deakin J.E."/>
            <person name="Alsop A."/>
            <person name="Thompson K."/>
            <person name="Kirby P."/>
            <person name="Papenfuss A.T."/>
            <person name="Wakefield M.J."/>
            <person name="Olender T."/>
            <person name="Lancet D."/>
            <person name="Huttley G.A."/>
            <person name="Smit A.F."/>
            <person name="Pask A."/>
            <person name="Temple-Smith P."/>
            <person name="Batzer M.A."/>
            <person name="Walker J.A."/>
            <person name="Konkel M.K."/>
            <person name="Harris R.S."/>
            <person name="Whittington C.M."/>
            <person name="Wong E.S."/>
            <person name="Gemmell N.J."/>
            <person name="Buschiazzo E."/>
            <person name="Vargas Jentzsch I.M."/>
            <person name="Merkel A."/>
            <person name="Schmitz J."/>
            <person name="Zemann A."/>
            <person name="Churakov G."/>
            <person name="Kriegs J.O."/>
            <person name="Brosius J."/>
            <person name="Murchison E.P."/>
            <person name="Sachidanandam R."/>
            <person name="Smith C."/>
            <person name="Hannon G.J."/>
            <person name="Tsend-Ayush E."/>
            <person name="McMillan D."/>
            <person name="Attenborough R."/>
            <person name="Rens W."/>
            <person name="Ferguson-Smith M."/>
            <person name="Lefevre C.M."/>
            <person name="Sharp J.A."/>
            <person name="Nicholas K.R."/>
            <person name="Ray D.A."/>
            <person name="Kube M."/>
            <person name="Reinhardt R."/>
            <person name="Pringle T.H."/>
            <person name="Taylor J."/>
            <person name="Jones R.C."/>
            <person name="Nixon B."/>
            <person name="Dacheux J.L."/>
            <person name="Niwa H."/>
            <person name="Sekita Y."/>
            <person name="Huang X."/>
            <person name="Stark A."/>
            <person name="Kheradpour P."/>
            <person name="Kellis M."/>
            <person name="Flicek P."/>
            <person name="Chen Y."/>
            <person name="Webber C."/>
            <person name="Hardison R."/>
            <person name="Nelson J."/>
            <person name="Hallsworth-Pepin K."/>
            <person name="Delehaunty K."/>
            <person name="Markovic C."/>
            <person name="Minx P."/>
            <person name="Feng Y."/>
            <person name="Kremitzki C."/>
            <person name="Mitreva M."/>
            <person name="Glasscock J."/>
            <person name="Wylie T."/>
            <person name="Wohldmann P."/>
            <person name="Thiru P."/>
            <person name="Nhan M.N."/>
            <person name="Pohl C.S."/>
            <person name="Smith S.M."/>
            <person name="Hou S."/>
            <person name="Nefedov M."/>
            <person name="de Jong P.J."/>
            <person name="Renfree M.B."/>
            <person name="Mardis E.R."/>
            <person name="Wilson R.K."/>
        </authorList>
    </citation>
    <scope>NUCLEOTIDE SEQUENCE [LARGE SCALE GENOMIC DNA]</scope>
    <source>
        <strain evidence="2 3">Glennie</strain>
    </source>
</reference>
<feature type="compositionally biased region" description="Pro residues" evidence="1">
    <location>
        <begin position="78"/>
        <end position="87"/>
    </location>
</feature>
<accession>A0A6I8P2Y8</accession>
<dbReference type="PANTHER" id="PTHR16776:SF3">
    <property type="entry name" value="EXTRACELLULAR MATRIX PROTEIN 1"/>
    <property type="match status" value="1"/>
</dbReference>
<reference evidence="2" key="3">
    <citation type="submission" date="2025-09" db="UniProtKB">
        <authorList>
            <consortium name="Ensembl"/>
        </authorList>
    </citation>
    <scope>IDENTIFICATION</scope>
    <source>
        <strain evidence="2">Glennie</strain>
    </source>
</reference>
<keyword evidence="3" id="KW-1185">Reference proteome</keyword>
<evidence type="ECO:0000313" key="2">
    <source>
        <dbReference type="Ensembl" id="ENSOANP00000047347.1"/>
    </source>
</evidence>
<feature type="compositionally biased region" description="Low complexity" evidence="1">
    <location>
        <begin position="172"/>
        <end position="191"/>
    </location>
</feature>
<dbReference type="Pfam" id="PF05782">
    <property type="entry name" value="ECM1"/>
    <property type="match status" value="1"/>
</dbReference>
<sequence length="491" mass="52106">PPSFPSLHPPPPSQGPPGPKERPPPAPLRSDQSEVEFPRPAPRDAAGGCPACKREGCVTPRPEAADRPGAPRRSARAPPGPRPPAHPPVSRFQWVSKTNPRTGRQPAASCPLQKEVETPQKLEDPPLQKEQEPKPLPLGQKEASQRRGGGAPELNQKHNEETLPPFLIHGWPARQQAGGSSSSSPARCPQGAPAGGWSSRLDGFPPGRPTQANLERICLPARQRVTYGPWNPAPDRLLPPEPPGPGPQPAGDRLRRLLPPPTPGSPAWIAPRLVVSGHGGRAGRGAGAGGGRGGLTLLPLPPLARVPARSPHGSGPRPWASFCEAEFSHQDQTSSLLPGARPSRLACFEARAPRPDYRPRPPCPRPDAPAARGPRPFPRGADPRQRGEHLPPPAASARRSPSRARSRESPGSWGRCGGRRGPWEAGGRVQALLRAAARERHLRPPRRKCPRPPAAASDLLTPPDPPGIVPGRLGPLTSIQPALAPAGRRAL</sequence>
<feature type="region of interest" description="Disordered" evidence="1">
    <location>
        <begin position="1"/>
        <end position="211"/>
    </location>
</feature>
<reference evidence="2" key="2">
    <citation type="submission" date="2025-08" db="UniProtKB">
        <authorList>
            <consortium name="Ensembl"/>
        </authorList>
    </citation>
    <scope>IDENTIFICATION</scope>
    <source>
        <strain evidence="2">Glennie</strain>
    </source>
</reference>
<feature type="compositionally biased region" description="Basic residues" evidence="1">
    <location>
        <begin position="440"/>
        <end position="450"/>
    </location>
</feature>
<feature type="compositionally biased region" description="Low complexity" evidence="1">
    <location>
        <begin position="368"/>
        <end position="380"/>
    </location>
</feature>
<feature type="compositionally biased region" description="Pro residues" evidence="1">
    <location>
        <begin position="1"/>
        <end position="18"/>
    </location>
</feature>
<feature type="compositionally biased region" description="Basic and acidic residues" evidence="1">
    <location>
        <begin position="114"/>
        <end position="133"/>
    </location>
</feature>
<dbReference type="OMA" id="PWASFCE"/>